<dbReference type="PROSITE" id="PS51678">
    <property type="entry name" value="SAM_MT_PRMT"/>
    <property type="match status" value="1"/>
</dbReference>
<gene>
    <name evidence="9" type="ORF">RDWZM_005600</name>
</gene>
<evidence type="ECO:0000256" key="6">
    <source>
        <dbReference type="PIRNR" id="PIRNR036946"/>
    </source>
</evidence>
<dbReference type="InterPro" id="IPR025799">
    <property type="entry name" value="Arg_MeTrfase"/>
</dbReference>
<dbReference type="SUPFAM" id="SSF53335">
    <property type="entry name" value="S-adenosyl-L-methionine-dependent methyltransferases"/>
    <property type="match status" value="1"/>
</dbReference>
<feature type="domain" description="Protein arginine N-methyltransferase" evidence="8">
    <location>
        <begin position="183"/>
        <end position="334"/>
    </location>
</feature>
<evidence type="ECO:0000313" key="9">
    <source>
        <dbReference type="EMBL" id="KAJ6219788.1"/>
    </source>
</evidence>
<keyword evidence="10" id="KW-1185">Reference proteome</keyword>
<dbReference type="EMBL" id="JAPWDV010000002">
    <property type="protein sequence ID" value="KAJ6219788.1"/>
    <property type="molecule type" value="Genomic_DNA"/>
</dbReference>
<dbReference type="Pfam" id="PF22528">
    <property type="entry name" value="PRMT_C"/>
    <property type="match status" value="1"/>
</dbReference>
<dbReference type="PIRSF" id="PIRSF036946">
    <property type="entry name" value="Arg_N-mtase"/>
    <property type="match status" value="1"/>
</dbReference>
<dbReference type="InterPro" id="IPR029063">
    <property type="entry name" value="SAM-dependent_MTases_sf"/>
</dbReference>
<evidence type="ECO:0000256" key="1">
    <source>
        <dbReference type="ARBA" id="ARBA00022603"/>
    </source>
</evidence>
<keyword evidence="1 7" id="KW-0489">Methyltransferase</keyword>
<evidence type="ECO:0000256" key="4">
    <source>
        <dbReference type="ARBA" id="ARBA00022737"/>
    </source>
</evidence>
<protein>
    <recommendedName>
        <fullName evidence="6">Protein arginine N-methyltransferase</fullName>
        <ecNumber evidence="6">2.1.1.-</ecNumber>
    </recommendedName>
</protein>
<comment type="similarity">
    <text evidence="6">Belongs to the class I-like SAM-binding methyltransferase superfamily. Protein arginine N-methyltransferase family. PRMT7 subfamily.</text>
</comment>
<evidence type="ECO:0000256" key="5">
    <source>
        <dbReference type="ARBA" id="ARBA00025081"/>
    </source>
</evidence>
<dbReference type="Gene3D" id="2.70.160.11">
    <property type="entry name" value="Hnrnp arginine n-methyltransferase1"/>
    <property type="match status" value="2"/>
</dbReference>
<dbReference type="EC" id="2.1.1.-" evidence="6"/>
<keyword evidence="3 7" id="KW-0949">S-adenosyl-L-methionine</keyword>
<dbReference type="GO" id="GO:0042054">
    <property type="term" value="F:histone methyltransferase activity"/>
    <property type="evidence" value="ECO:0007669"/>
    <property type="project" value="TreeGrafter"/>
</dbReference>
<dbReference type="PANTHER" id="PTHR11006:SF4">
    <property type="entry name" value="PROTEIN ARGININE N-METHYLTRANSFERASE 7"/>
    <property type="match status" value="1"/>
</dbReference>
<dbReference type="AlphaFoldDB" id="A0A9Q0RL02"/>
<dbReference type="Gene3D" id="3.40.50.150">
    <property type="entry name" value="Vaccinia Virus protein VP39"/>
    <property type="match status" value="2"/>
</dbReference>
<reference evidence="9" key="1">
    <citation type="submission" date="2022-12" db="EMBL/GenBank/DDBJ databases">
        <title>Genome assemblies of Blomia tropicalis.</title>
        <authorList>
            <person name="Cui Y."/>
        </authorList>
    </citation>
    <scope>NUCLEOTIDE SEQUENCE</scope>
    <source>
        <tissue evidence="9">Adult mites</tissue>
    </source>
</reference>
<evidence type="ECO:0000313" key="10">
    <source>
        <dbReference type="Proteomes" id="UP001142055"/>
    </source>
</evidence>
<dbReference type="GO" id="GO:0016274">
    <property type="term" value="F:protein-arginine N-methyltransferase activity"/>
    <property type="evidence" value="ECO:0007669"/>
    <property type="project" value="InterPro"/>
</dbReference>
<evidence type="ECO:0000259" key="8">
    <source>
        <dbReference type="Pfam" id="PF22528"/>
    </source>
</evidence>
<organism evidence="9 10">
    <name type="scientific">Blomia tropicalis</name>
    <name type="common">Mite</name>
    <dbReference type="NCBI Taxonomy" id="40697"/>
    <lineage>
        <taxon>Eukaryota</taxon>
        <taxon>Metazoa</taxon>
        <taxon>Ecdysozoa</taxon>
        <taxon>Arthropoda</taxon>
        <taxon>Chelicerata</taxon>
        <taxon>Arachnida</taxon>
        <taxon>Acari</taxon>
        <taxon>Acariformes</taxon>
        <taxon>Sarcoptiformes</taxon>
        <taxon>Astigmata</taxon>
        <taxon>Glycyphagoidea</taxon>
        <taxon>Echimyopodidae</taxon>
        <taxon>Blomia</taxon>
    </lineage>
</organism>
<keyword evidence="4" id="KW-0677">Repeat</keyword>
<comment type="function">
    <text evidence="5">Essential arginine methyltransferase that can both catalyze the formation of omega-N monomethylarginine (MMA) and symmetrical dimethylarginine (sDMA). Specifically mediates the symmetrical dimethylation of arginine residues in the small nuclear ribonucleoproteins SmD1 and SmD3.</text>
</comment>
<dbReference type="OMA" id="RIWIQLV"/>
<proteinExistence type="inferred from homology"/>
<dbReference type="PANTHER" id="PTHR11006">
    <property type="entry name" value="PROTEIN ARGININE N-METHYLTRANSFERASE"/>
    <property type="match status" value="1"/>
</dbReference>
<dbReference type="GO" id="GO:0032259">
    <property type="term" value="P:methylation"/>
    <property type="evidence" value="ECO:0007669"/>
    <property type="project" value="UniProtKB-KW"/>
</dbReference>
<dbReference type="Proteomes" id="UP001142055">
    <property type="component" value="Chromosome 2"/>
</dbReference>
<sequence length="734" mass="86044">MSHSNYELSNLEDFIGDQDKLENDIDDYEQNVARASFGDMVNDYERNELFFKGIKKAIQNLKLKNESPIYALDIGCGTGLLSIMAIKSGADKLFFYFYKIACETFKPIADCAQKIINLNGFGEKIKIIPKQSNQLMIGPNEIKPNLLVAELLDTELIGEGCLFTYRDAIKRLTSKNALYVPARARVYIQLVQSETLFHNHHFHRFNISNENVYVNVPKSVNNCFGSHILHDIQMNQLKPEKDFQLLSDPQVVFEFEFNKLDSLKLGDSKRLRIPLFKEFTEPILIFSWWEIDMDYEGEIILSCSPYWVRGMTNDKNVAWRDHWMQTIYYLPAFAFIDNDLDGFNHKMINENRNILIDCFHDSFSFWFDLPNHQNEPSPLDPSSESWNCQCGLHSHLSRTRLYSINDKLKLELYWEAFKFQMEKKFSNFDSLNFIYFGDESIVPLVLSNHHLIEQISIICQDRNCFQFFEKFLEENQHLQNKVTLCKSTDFSKTNFLNGTQINGIMSEMYFKSFNNLFPSIEYFETLRSHHSTITKQKSLENLFTFPNKIVLRCLLVEFRDFWRSFADVGNDVEGFDLSHYDDLVQNARKQADWSIEPHLVWEYPCIPLIEQTINLFEWKLNIIKNEEMTKTIEIDISHLQDRIKSPRWCEKVAVVVWLEQHLDENGKFLFSNGPQQCEPFSLNSTNLDWYRGSQQGVGFLGKDWLSKLDLFTLNLTFTYSQINKKLSFSTSKSN</sequence>
<name>A0A9Q0RL02_BLOTA</name>
<keyword evidence="2 7" id="KW-0808">Transferase</keyword>
<evidence type="ECO:0000256" key="2">
    <source>
        <dbReference type="ARBA" id="ARBA00022679"/>
    </source>
</evidence>
<accession>A0A9Q0RL02</accession>
<comment type="caution">
    <text evidence="9">The sequence shown here is derived from an EMBL/GenBank/DDBJ whole genome shotgun (WGS) entry which is preliminary data.</text>
</comment>
<dbReference type="FunFam" id="3.40.50.150:FF:000071">
    <property type="entry name" value="Protein arginine N-methyltransferase 7"/>
    <property type="match status" value="1"/>
</dbReference>
<evidence type="ECO:0000256" key="7">
    <source>
        <dbReference type="PROSITE-ProRule" id="PRU01015"/>
    </source>
</evidence>
<dbReference type="InterPro" id="IPR014644">
    <property type="entry name" value="MeTrfase_PRMT7"/>
</dbReference>
<comment type="function">
    <text evidence="6">Arginine methyltransferase that can both catalyze the formation of omega-N monomethylarginine (MMA) and symmetrical dimethylarginine (sDMA).</text>
</comment>
<evidence type="ECO:0000256" key="3">
    <source>
        <dbReference type="ARBA" id="ARBA00022691"/>
    </source>
</evidence>
<dbReference type="InterPro" id="IPR055135">
    <property type="entry name" value="PRMT_dom"/>
</dbReference>